<sequence>MASRAIVRRSIISDCLSVYARSWSSQSVGISAQRVDSHAYHTAIKRRESFRRDGSSAIVRYMSVSTEETEDLLSRLSTAGSLSDLKKVRETHGYLLRKGFPLEGSIAVALVDMYGCCGDLRSAQTVFDGMEKKGTEDFASGFSIFARMTSVQRVMDLIQRSQNEEEEARH</sequence>
<dbReference type="InterPro" id="IPR046960">
    <property type="entry name" value="PPR_At4g14850-like_plant"/>
</dbReference>
<dbReference type="EMBL" id="CACVBM020001184">
    <property type="protein sequence ID" value="CAA7037863.1"/>
    <property type="molecule type" value="Genomic_DNA"/>
</dbReference>
<accession>A0A6D2J498</accession>
<name>A0A6D2J498_9BRAS</name>
<evidence type="ECO:0000313" key="2">
    <source>
        <dbReference type="Proteomes" id="UP000467841"/>
    </source>
</evidence>
<dbReference type="InterPro" id="IPR011990">
    <property type="entry name" value="TPR-like_helical_dom_sf"/>
</dbReference>
<dbReference type="Proteomes" id="UP000467841">
    <property type="component" value="Unassembled WGS sequence"/>
</dbReference>
<keyword evidence="2" id="KW-1185">Reference proteome</keyword>
<evidence type="ECO:0000313" key="1">
    <source>
        <dbReference type="EMBL" id="CAA7037863.1"/>
    </source>
</evidence>
<proteinExistence type="predicted"/>
<gene>
    <name evidence="1" type="ORF">MERR_LOCUS25098</name>
</gene>
<dbReference type="GO" id="GO:0003723">
    <property type="term" value="F:RNA binding"/>
    <property type="evidence" value="ECO:0007669"/>
    <property type="project" value="InterPro"/>
</dbReference>
<dbReference type="PANTHER" id="PTHR47926">
    <property type="entry name" value="PENTATRICOPEPTIDE REPEAT-CONTAINING PROTEIN"/>
    <property type="match status" value="1"/>
</dbReference>
<reference evidence="1" key="1">
    <citation type="submission" date="2020-01" db="EMBL/GenBank/DDBJ databases">
        <authorList>
            <person name="Mishra B."/>
        </authorList>
    </citation>
    <scope>NUCLEOTIDE SEQUENCE [LARGE SCALE GENOMIC DNA]</scope>
</reference>
<dbReference type="Gene3D" id="1.25.40.10">
    <property type="entry name" value="Tetratricopeptide repeat domain"/>
    <property type="match status" value="1"/>
</dbReference>
<dbReference type="AlphaFoldDB" id="A0A6D2J498"/>
<dbReference type="GO" id="GO:0009451">
    <property type="term" value="P:RNA modification"/>
    <property type="evidence" value="ECO:0007669"/>
    <property type="project" value="InterPro"/>
</dbReference>
<evidence type="ECO:0008006" key="3">
    <source>
        <dbReference type="Google" id="ProtNLM"/>
    </source>
</evidence>
<protein>
    <recommendedName>
        <fullName evidence="3">Pentacotripeptide-repeat region of PRORP domain-containing protein</fullName>
    </recommendedName>
</protein>
<organism evidence="1 2">
    <name type="scientific">Microthlaspi erraticum</name>
    <dbReference type="NCBI Taxonomy" id="1685480"/>
    <lineage>
        <taxon>Eukaryota</taxon>
        <taxon>Viridiplantae</taxon>
        <taxon>Streptophyta</taxon>
        <taxon>Embryophyta</taxon>
        <taxon>Tracheophyta</taxon>
        <taxon>Spermatophyta</taxon>
        <taxon>Magnoliopsida</taxon>
        <taxon>eudicotyledons</taxon>
        <taxon>Gunneridae</taxon>
        <taxon>Pentapetalae</taxon>
        <taxon>rosids</taxon>
        <taxon>malvids</taxon>
        <taxon>Brassicales</taxon>
        <taxon>Brassicaceae</taxon>
        <taxon>Coluteocarpeae</taxon>
        <taxon>Microthlaspi</taxon>
    </lineage>
</organism>
<dbReference type="OrthoDB" id="1846880at2759"/>
<comment type="caution">
    <text evidence="1">The sequence shown here is derived from an EMBL/GenBank/DDBJ whole genome shotgun (WGS) entry which is preliminary data.</text>
</comment>